<protein>
    <submittedName>
        <fullName evidence="2">Uncharacterized protein</fullName>
    </submittedName>
</protein>
<proteinExistence type="predicted"/>
<dbReference type="AlphaFoldDB" id="A0AAP0C2W2"/>
<name>A0AAP0C2W2_9ASPA</name>
<evidence type="ECO:0000313" key="2">
    <source>
        <dbReference type="EMBL" id="KAK8956935.1"/>
    </source>
</evidence>
<accession>A0AAP0C2W2</accession>
<gene>
    <name evidence="2" type="ORF">KSP39_PZI001490</name>
</gene>
<feature type="compositionally biased region" description="Polar residues" evidence="1">
    <location>
        <begin position="89"/>
        <end position="106"/>
    </location>
</feature>
<dbReference type="EMBL" id="JBBWWQ010000001">
    <property type="protein sequence ID" value="KAK8956935.1"/>
    <property type="molecule type" value="Genomic_DNA"/>
</dbReference>
<keyword evidence="3" id="KW-1185">Reference proteome</keyword>
<reference evidence="2 3" key="1">
    <citation type="journal article" date="2022" name="Nat. Plants">
        <title>Genomes of leafy and leafless Platanthera orchids illuminate the evolution of mycoheterotrophy.</title>
        <authorList>
            <person name="Li M.H."/>
            <person name="Liu K.W."/>
            <person name="Li Z."/>
            <person name="Lu H.C."/>
            <person name="Ye Q.L."/>
            <person name="Zhang D."/>
            <person name="Wang J.Y."/>
            <person name="Li Y.F."/>
            <person name="Zhong Z.M."/>
            <person name="Liu X."/>
            <person name="Yu X."/>
            <person name="Liu D.K."/>
            <person name="Tu X.D."/>
            <person name="Liu B."/>
            <person name="Hao Y."/>
            <person name="Liao X.Y."/>
            <person name="Jiang Y.T."/>
            <person name="Sun W.H."/>
            <person name="Chen J."/>
            <person name="Chen Y.Q."/>
            <person name="Ai Y."/>
            <person name="Zhai J.W."/>
            <person name="Wu S.S."/>
            <person name="Zhou Z."/>
            <person name="Hsiao Y.Y."/>
            <person name="Wu W.L."/>
            <person name="Chen Y.Y."/>
            <person name="Lin Y.F."/>
            <person name="Hsu J.L."/>
            <person name="Li C.Y."/>
            <person name="Wang Z.W."/>
            <person name="Zhao X."/>
            <person name="Zhong W.Y."/>
            <person name="Ma X.K."/>
            <person name="Ma L."/>
            <person name="Huang J."/>
            <person name="Chen G.Z."/>
            <person name="Huang M.Z."/>
            <person name="Huang L."/>
            <person name="Peng D.H."/>
            <person name="Luo Y.B."/>
            <person name="Zou S.Q."/>
            <person name="Chen S.P."/>
            <person name="Lan S."/>
            <person name="Tsai W.C."/>
            <person name="Van de Peer Y."/>
            <person name="Liu Z.J."/>
        </authorList>
    </citation>
    <scope>NUCLEOTIDE SEQUENCE [LARGE SCALE GENOMIC DNA]</scope>
    <source>
        <strain evidence="2">Lor287</strain>
    </source>
</reference>
<feature type="region of interest" description="Disordered" evidence="1">
    <location>
        <begin position="81"/>
        <end position="106"/>
    </location>
</feature>
<evidence type="ECO:0000313" key="3">
    <source>
        <dbReference type="Proteomes" id="UP001418222"/>
    </source>
</evidence>
<sequence length="106" mass="12141">MTQNCCFREMPNHLTSRSERFERDDCDEEEVHQKCSVEGLHGKLAGEVRNRTDEAVDDEDPLQKFQPEVARSSSVFQKKISADVPPPNLNQCGKTDQENWTNSCKN</sequence>
<organism evidence="2 3">
    <name type="scientific">Platanthera zijinensis</name>
    <dbReference type="NCBI Taxonomy" id="2320716"/>
    <lineage>
        <taxon>Eukaryota</taxon>
        <taxon>Viridiplantae</taxon>
        <taxon>Streptophyta</taxon>
        <taxon>Embryophyta</taxon>
        <taxon>Tracheophyta</taxon>
        <taxon>Spermatophyta</taxon>
        <taxon>Magnoliopsida</taxon>
        <taxon>Liliopsida</taxon>
        <taxon>Asparagales</taxon>
        <taxon>Orchidaceae</taxon>
        <taxon>Orchidoideae</taxon>
        <taxon>Orchideae</taxon>
        <taxon>Orchidinae</taxon>
        <taxon>Platanthera</taxon>
    </lineage>
</organism>
<comment type="caution">
    <text evidence="2">The sequence shown here is derived from an EMBL/GenBank/DDBJ whole genome shotgun (WGS) entry which is preliminary data.</text>
</comment>
<dbReference type="Proteomes" id="UP001418222">
    <property type="component" value="Unassembled WGS sequence"/>
</dbReference>
<evidence type="ECO:0000256" key="1">
    <source>
        <dbReference type="SAM" id="MobiDB-lite"/>
    </source>
</evidence>